<comment type="caution">
    <text evidence="5">The sequence shown here is derived from an EMBL/GenBank/DDBJ whole genome shotgun (WGS) entry which is preliminary data.</text>
</comment>
<dbReference type="SUPFAM" id="SSF101473">
    <property type="entry name" value="DhaL-like"/>
    <property type="match status" value="1"/>
</dbReference>
<gene>
    <name evidence="5" type="ORF">BVC80_8819g1</name>
</gene>
<dbReference type="AlphaFoldDB" id="A0A200PSG6"/>
<evidence type="ECO:0000313" key="5">
    <source>
        <dbReference type="EMBL" id="OVA01125.1"/>
    </source>
</evidence>
<feature type="domain" description="DhaL" evidence="4">
    <location>
        <begin position="43"/>
        <end position="203"/>
    </location>
</feature>
<name>A0A200PSG6_MACCD</name>
<dbReference type="PANTHER" id="PTHR28629:SF4">
    <property type="entry name" value="TRIOKINASE_FMN CYCLASE"/>
    <property type="match status" value="1"/>
</dbReference>
<feature type="signal peptide" evidence="3">
    <location>
        <begin position="1"/>
        <end position="26"/>
    </location>
</feature>
<reference evidence="5 6" key="1">
    <citation type="journal article" date="2017" name="Mol. Plant">
        <title>The Genome of Medicinal Plant Macleaya cordata Provides New Insights into Benzylisoquinoline Alkaloids Metabolism.</title>
        <authorList>
            <person name="Liu X."/>
            <person name="Liu Y."/>
            <person name="Huang P."/>
            <person name="Ma Y."/>
            <person name="Qing Z."/>
            <person name="Tang Q."/>
            <person name="Cao H."/>
            <person name="Cheng P."/>
            <person name="Zheng Y."/>
            <person name="Yuan Z."/>
            <person name="Zhou Y."/>
            <person name="Liu J."/>
            <person name="Tang Z."/>
            <person name="Zhuo Y."/>
            <person name="Zhang Y."/>
            <person name="Yu L."/>
            <person name="Huang J."/>
            <person name="Yang P."/>
            <person name="Peng Q."/>
            <person name="Zhang J."/>
            <person name="Jiang W."/>
            <person name="Zhang Z."/>
            <person name="Lin K."/>
            <person name="Ro D.K."/>
            <person name="Chen X."/>
            <person name="Xiong X."/>
            <person name="Shang Y."/>
            <person name="Huang S."/>
            <person name="Zeng J."/>
        </authorList>
    </citation>
    <scope>NUCLEOTIDE SEQUENCE [LARGE SCALE GENOMIC DNA]</scope>
    <source>
        <strain evidence="6">cv. BLH2017</strain>
        <tissue evidence="5">Root</tissue>
    </source>
</reference>
<keyword evidence="6" id="KW-1185">Reference proteome</keyword>
<evidence type="ECO:0000259" key="4">
    <source>
        <dbReference type="SMART" id="SM01120"/>
    </source>
</evidence>
<dbReference type="STRING" id="56857.A0A200PSG6"/>
<evidence type="ECO:0000313" key="6">
    <source>
        <dbReference type="Proteomes" id="UP000195402"/>
    </source>
</evidence>
<keyword evidence="3" id="KW-0732">Signal</keyword>
<feature type="chain" id="PRO_5012735793" evidence="3">
    <location>
        <begin position="27"/>
        <end position="212"/>
    </location>
</feature>
<dbReference type="InParanoid" id="A0A200PSG6"/>
<protein>
    <submittedName>
        <fullName evidence="5">Dak phosphatase</fullName>
    </submittedName>
</protein>
<dbReference type="GO" id="GO:0019563">
    <property type="term" value="P:glycerol catabolic process"/>
    <property type="evidence" value="ECO:0007669"/>
    <property type="project" value="TreeGrafter"/>
</dbReference>
<keyword evidence="1" id="KW-0808">Transferase</keyword>
<proteinExistence type="predicted"/>
<dbReference type="InterPro" id="IPR036117">
    <property type="entry name" value="DhaL_dom_sf"/>
</dbReference>
<accession>A0A200PSG6</accession>
<dbReference type="GO" id="GO:0005829">
    <property type="term" value="C:cytosol"/>
    <property type="evidence" value="ECO:0007669"/>
    <property type="project" value="TreeGrafter"/>
</dbReference>
<dbReference type="Pfam" id="PF02734">
    <property type="entry name" value="Dak2"/>
    <property type="match status" value="1"/>
</dbReference>
<dbReference type="InterPro" id="IPR004007">
    <property type="entry name" value="DhaL_dom"/>
</dbReference>
<dbReference type="EMBL" id="MVGT01004182">
    <property type="protein sequence ID" value="OVA01125.1"/>
    <property type="molecule type" value="Genomic_DNA"/>
</dbReference>
<dbReference type="Gene3D" id="1.25.40.340">
    <property type="match status" value="1"/>
</dbReference>
<dbReference type="PANTHER" id="PTHR28629">
    <property type="entry name" value="TRIOKINASE/FMN CYCLASE"/>
    <property type="match status" value="1"/>
</dbReference>
<sequence>MAILPLQMMFLLNWLNKSLLSILVQAELYRVKRAFDEVEPLYLEAINILEESFGSEDIRSESLTMYASLRVPISGAALHNLGQFYLVQRKLEEARMCYEKEKTVWTEASIAAVSKYGGASAGYRTMLDALIPASAVHQERLNAGDDPSTAFVLSSEAALSGAESTRDMQAQAGRSSYISAEILASVPDPGAMAAAAWYRSAALAIKDKCQAL</sequence>
<evidence type="ECO:0000256" key="1">
    <source>
        <dbReference type="ARBA" id="ARBA00022679"/>
    </source>
</evidence>
<dbReference type="OrthoDB" id="1724672at2759"/>
<dbReference type="InterPro" id="IPR050861">
    <property type="entry name" value="Dihydroxyacetone_Kinase"/>
</dbReference>
<dbReference type="SMART" id="SM01120">
    <property type="entry name" value="Dak2"/>
    <property type="match status" value="1"/>
</dbReference>
<organism evidence="5 6">
    <name type="scientific">Macleaya cordata</name>
    <name type="common">Five-seeded plume-poppy</name>
    <name type="synonym">Bocconia cordata</name>
    <dbReference type="NCBI Taxonomy" id="56857"/>
    <lineage>
        <taxon>Eukaryota</taxon>
        <taxon>Viridiplantae</taxon>
        <taxon>Streptophyta</taxon>
        <taxon>Embryophyta</taxon>
        <taxon>Tracheophyta</taxon>
        <taxon>Spermatophyta</taxon>
        <taxon>Magnoliopsida</taxon>
        <taxon>Ranunculales</taxon>
        <taxon>Papaveraceae</taxon>
        <taxon>Papaveroideae</taxon>
        <taxon>Macleaya</taxon>
    </lineage>
</organism>
<evidence type="ECO:0000256" key="2">
    <source>
        <dbReference type="ARBA" id="ARBA00022777"/>
    </source>
</evidence>
<dbReference type="Proteomes" id="UP000195402">
    <property type="component" value="Unassembled WGS sequence"/>
</dbReference>
<keyword evidence="2" id="KW-0418">Kinase</keyword>
<evidence type="ECO:0000256" key="3">
    <source>
        <dbReference type="SAM" id="SignalP"/>
    </source>
</evidence>
<dbReference type="GO" id="GO:0004371">
    <property type="term" value="F:glycerone kinase activity"/>
    <property type="evidence" value="ECO:0007669"/>
    <property type="project" value="InterPro"/>
</dbReference>